<organism evidence="1 2">
    <name type="scientific">Pseudoalteromonas luteoviolacea</name>
    <dbReference type="NCBI Taxonomy" id="43657"/>
    <lineage>
        <taxon>Bacteria</taxon>
        <taxon>Pseudomonadati</taxon>
        <taxon>Pseudomonadota</taxon>
        <taxon>Gammaproteobacteria</taxon>
        <taxon>Alteromonadales</taxon>
        <taxon>Pseudoalteromonadaceae</taxon>
        <taxon>Pseudoalteromonas</taxon>
    </lineage>
</organism>
<evidence type="ECO:0000313" key="2">
    <source>
        <dbReference type="Proteomes" id="UP000093366"/>
    </source>
</evidence>
<name>A0A1C0TWT0_9GAMM</name>
<comment type="caution">
    <text evidence="1">The sequence shown here is derived from an EMBL/GenBank/DDBJ whole genome shotgun (WGS) entry which is preliminary data.</text>
</comment>
<dbReference type="Proteomes" id="UP000093366">
    <property type="component" value="Unassembled WGS sequence"/>
</dbReference>
<dbReference type="AlphaFoldDB" id="A0A1C0TWT0"/>
<accession>A0A1C0TWT0</accession>
<evidence type="ECO:0008006" key="3">
    <source>
        <dbReference type="Google" id="ProtNLM"/>
    </source>
</evidence>
<proteinExistence type="predicted"/>
<sequence>MNEKENEYYFVARYVVGTLNTDDLVNYANYKLNNGTFSEGLLNIVDAEPKCWEVVSSTFEKLIAPLPSFEDSVYLIIRFHLKIIASKEIDPFEQFSSLLSDLKYFDFHKNITKYVGDNVGLEMLYGLYYAVDDLEPNDNYGVTEIAVQMQEESKKWLQEH</sequence>
<protein>
    <recommendedName>
        <fullName evidence="3">DUF2247 family protein</fullName>
    </recommendedName>
</protein>
<dbReference type="OrthoDB" id="6293501at2"/>
<dbReference type="RefSeq" id="WP_065789799.1">
    <property type="nucleotide sequence ID" value="NZ_MAUJ01000001.1"/>
</dbReference>
<reference evidence="2" key="1">
    <citation type="submission" date="2016-07" db="EMBL/GenBank/DDBJ databases">
        <authorList>
            <person name="Florea S."/>
            <person name="Webb J.S."/>
            <person name="Jaromczyk J."/>
            <person name="Schardl C.L."/>
        </authorList>
    </citation>
    <scope>NUCLEOTIDE SEQUENCE [LARGE SCALE GENOMIC DNA]</scope>
    <source>
        <strain evidence="2">IPB1</strain>
    </source>
</reference>
<dbReference type="EMBL" id="MAUJ01000001">
    <property type="protein sequence ID" value="OCQ23786.1"/>
    <property type="molecule type" value="Genomic_DNA"/>
</dbReference>
<gene>
    <name evidence="1" type="ORF">A7985_07555</name>
</gene>
<evidence type="ECO:0000313" key="1">
    <source>
        <dbReference type="EMBL" id="OCQ23786.1"/>
    </source>
</evidence>